<dbReference type="CDD" id="cd03801">
    <property type="entry name" value="GT4_PimA-like"/>
    <property type="match status" value="1"/>
</dbReference>
<evidence type="ECO:0000259" key="2">
    <source>
        <dbReference type="Pfam" id="PF00534"/>
    </source>
</evidence>
<dbReference type="InterPro" id="IPR001296">
    <property type="entry name" value="Glyco_trans_1"/>
</dbReference>
<dbReference type="GO" id="GO:0016757">
    <property type="term" value="F:glycosyltransferase activity"/>
    <property type="evidence" value="ECO:0007669"/>
    <property type="project" value="InterPro"/>
</dbReference>
<evidence type="ECO:0000313" key="5">
    <source>
        <dbReference type="Proteomes" id="UP000596092"/>
    </source>
</evidence>
<dbReference type="RefSeq" id="WP_199263985.1">
    <property type="nucleotide sequence ID" value="NZ_CP054140.1"/>
</dbReference>
<dbReference type="Proteomes" id="UP000596092">
    <property type="component" value="Chromosome"/>
</dbReference>
<sequence length="347" mass="39063">MRVALVHTNLTRGGGMEAYLLSLVKGFRRQGDDVTVYACRVDHQLAEELGCTVQQIRPPWPRKMREFRFLHCCNQLPLRRDYDLAIGTARTCSPHVTVCGGVHVETIRHIRRTALFRGVYDLFENRFEEKAFREAPYIMAHSGTIARQIRDHYAIPANKINVLYPPIDTETFTPMEEAERVQARSALGIQGHQTTFLFVSCGHQRKGLDQLLKTFSVLDPNRYQLLVAGSPIGSGHPANVRYIGYVNNLRPVYSAVDFTVLPSYYEPFGLVVPESIQCGTPVIVTKSVGAAELLSEEEGILLEDNSHETMVRTMTRLDSGHRVAAGFAEQHGLTIEQHINLIKKAYT</sequence>
<proteinExistence type="predicted"/>
<evidence type="ECO:0000259" key="3">
    <source>
        <dbReference type="Pfam" id="PF13439"/>
    </source>
</evidence>
<dbReference type="Gene3D" id="3.40.50.2000">
    <property type="entry name" value="Glycogen Phosphorylase B"/>
    <property type="match status" value="2"/>
</dbReference>
<accession>A0A7T6APZ1</accession>
<keyword evidence="5" id="KW-1185">Reference proteome</keyword>
<dbReference type="KEGG" id="dog:HP555_04420"/>
<evidence type="ECO:0000313" key="4">
    <source>
        <dbReference type="EMBL" id="QQG65166.1"/>
    </source>
</evidence>
<organism evidence="4 5">
    <name type="scientific">Desulfobulbus oligotrophicus</name>
    <dbReference type="NCBI Taxonomy" id="1909699"/>
    <lineage>
        <taxon>Bacteria</taxon>
        <taxon>Pseudomonadati</taxon>
        <taxon>Thermodesulfobacteriota</taxon>
        <taxon>Desulfobulbia</taxon>
        <taxon>Desulfobulbales</taxon>
        <taxon>Desulfobulbaceae</taxon>
        <taxon>Desulfobulbus</taxon>
    </lineage>
</organism>
<keyword evidence="1 4" id="KW-0808">Transferase</keyword>
<dbReference type="PANTHER" id="PTHR46401:SF2">
    <property type="entry name" value="GLYCOSYLTRANSFERASE WBBK-RELATED"/>
    <property type="match status" value="1"/>
</dbReference>
<dbReference type="EMBL" id="CP054140">
    <property type="protein sequence ID" value="QQG65166.1"/>
    <property type="molecule type" value="Genomic_DNA"/>
</dbReference>
<dbReference type="Pfam" id="PF00534">
    <property type="entry name" value="Glycos_transf_1"/>
    <property type="match status" value="1"/>
</dbReference>
<protein>
    <submittedName>
        <fullName evidence="4">Glycosyltransferase family 4 protein</fullName>
    </submittedName>
</protein>
<reference evidence="4 5" key="1">
    <citation type="submission" date="2020-05" db="EMBL/GenBank/DDBJ databases">
        <title>Complete genome of Desulfobulbus oligotrophicus.</title>
        <authorList>
            <person name="Podar M."/>
        </authorList>
    </citation>
    <scope>NUCLEOTIDE SEQUENCE [LARGE SCALE GENOMIC DNA]</scope>
    <source>
        <strain evidence="4 5">Prop6</strain>
    </source>
</reference>
<dbReference type="SUPFAM" id="SSF53756">
    <property type="entry name" value="UDP-Glycosyltransferase/glycogen phosphorylase"/>
    <property type="match status" value="1"/>
</dbReference>
<name>A0A7T6APZ1_9BACT</name>
<gene>
    <name evidence="4" type="ORF">HP555_04420</name>
</gene>
<evidence type="ECO:0000256" key="1">
    <source>
        <dbReference type="ARBA" id="ARBA00022679"/>
    </source>
</evidence>
<dbReference type="AlphaFoldDB" id="A0A7T6APZ1"/>
<dbReference type="InterPro" id="IPR028098">
    <property type="entry name" value="Glyco_trans_4-like_N"/>
</dbReference>
<feature type="domain" description="Glycosyl transferase family 1" evidence="2">
    <location>
        <begin position="183"/>
        <end position="317"/>
    </location>
</feature>
<dbReference type="PANTHER" id="PTHR46401">
    <property type="entry name" value="GLYCOSYLTRANSFERASE WBBK-RELATED"/>
    <property type="match status" value="1"/>
</dbReference>
<dbReference type="GO" id="GO:0009103">
    <property type="term" value="P:lipopolysaccharide biosynthetic process"/>
    <property type="evidence" value="ECO:0007669"/>
    <property type="project" value="TreeGrafter"/>
</dbReference>
<feature type="domain" description="Glycosyltransferase subfamily 4-like N-terminal" evidence="3">
    <location>
        <begin position="14"/>
        <end position="170"/>
    </location>
</feature>
<dbReference type="Pfam" id="PF13439">
    <property type="entry name" value="Glyco_transf_4"/>
    <property type="match status" value="1"/>
</dbReference>